<comment type="caution">
    <text evidence="1">The sequence shown here is derived from an EMBL/GenBank/DDBJ whole genome shotgun (WGS) entry which is preliminary data.</text>
</comment>
<evidence type="ECO:0000313" key="2">
    <source>
        <dbReference type="Proteomes" id="UP000651271"/>
    </source>
</evidence>
<evidence type="ECO:0000313" key="1">
    <source>
        <dbReference type="EMBL" id="MBD1430838.1"/>
    </source>
</evidence>
<dbReference type="EMBL" id="JACOIJ010000041">
    <property type="protein sequence ID" value="MBD1430838.1"/>
    <property type="molecule type" value="Genomic_DNA"/>
</dbReference>
<protein>
    <submittedName>
        <fullName evidence="1">Uncharacterized protein</fullName>
    </submittedName>
</protein>
<proteinExistence type="predicted"/>
<gene>
    <name evidence="1" type="ORF">H8B04_14945</name>
</gene>
<dbReference type="Proteomes" id="UP000651271">
    <property type="component" value="Unassembled WGS sequence"/>
</dbReference>
<dbReference type="RefSeq" id="WP_190302856.1">
    <property type="nucleotide sequence ID" value="NZ_JACOIJ010000041.1"/>
</dbReference>
<keyword evidence="2" id="KW-1185">Reference proteome</keyword>
<name>A0ABR7YHN7_9SPHI</name>
<reference evidence="1 2" key="1">
    <citation type="submission" date="2020-08" db="EMBL/GenBank/DDBJ databases">
        <title>Sphingobacterium sp. DN04309 isolated from aquaculture water.</title>
        <authorList>
            <person name="Zhang M."/>
        </authorList>
    </citation>
    <scope>NUCLEOTIDE SEQUENCE [LARGE SCALE GENOMIC DNA]</scope>
    <source>
        <strain evidence="1 2">DN04309</strain>
    </source>
</reference>
<organism evidence="1 2">
    <name type="scientific">Sphingobacterium litopenaei</name>
    <dbReference type="NCBI Taxonomy" id="2763500"/>
    <lineage>
        <taxon>Bacteria</taxon>
        <taxon>Pseudomonadati</taxon>
        <taxon>Bacteroidota</taxon>
        <taxon>Sphingobacteriia</taxon>
        <taxon>Sphingobacteriales</taxon>
        <taxon>Sphingobacteriaceae</taxon>
        <taxon>Sphingobacterium</taxon>
    </lineage>
</organism>
<sequence>MKTFLFHSTNCAITLLISVDINQISANIRKNEDQITEHHQIILNKANTLFSDLNCIGSISYSDIKGESKDITIVNEIEKNVPSKPKQKKTKRYAGSKMQNGKKYRILIFDQSGNNFITKLDATVDEDAPRWENAKRNTTYKWIAYTFNSEKLPNFPNTPTESDYTLQISAPNGTKFTSLYWDQGTITTANTAHIDNKSTILFQARQTLFQVKISGRALFDKILNFSGKIEGLPLTGDTFDLKSGNYTSKTNSLSHVDFDIQECFSSSNDTVFNLNLYTTFEGNIPANGISLTLNQITFATDAFNKANKSSRTLTRNRYGDPLKFTFNFADDNITLKFGKKANILFDMSPPMILRGGQYYAISNLYFDEINQKYALRHYNTDIYDHPDFNGLNGSKQEYFNWKALRPGLNEVSGKGDPCAFAYPKGFYKMPTQTALTSLTSSAFSNSTNTATVPRKFGTFEVEGSSRIAYFVTHTMSFLPYSNFHAIPYLQLGYRQSGRDSYALRVDNPSEQAAAQLWSDQEFEGNNSNAYYLSISNSNASAPLSVSLQNGAKNQGRQIRCMYNFQYIYEIE</sequence>
<accession>A0ABR7YHN7</accession>